<dbReference type="OrthoDB" id="9806583at2"/>
<keyword evidence="7 21" id="KW-0963">Cytoplasm</keyword>
<feature type="binding site" evidence="21">
    <location>
        <position position="438"/>
    </location>
    <ligand>
        <name>Zn(2+)</name>
        <dbReference type="ChEBI" id="CHEBI:29105"/>
    </ligand>
</feature>
<evidence type="ECO:0000256" key="4">
    <source>
        <dbReference type="ARBA" id="ARBA00003485"/>
    </source>
</evidence>
<dbReference type="InterPro" id="IPR050071">
    <property type="entry name" value="Dehydroquinate_synthase"/>
</dbReference>
<keyword evidence="13 21" id="KW-0862">Zinc</keyword>
<keyword evidence="16 21" id="KW-0057">Aromatic amino acid biosynthesis</keyword>
<dbReference type="SUPFAM" id="SSF56796">
    <property type="entry name" value="Dehydroquinate synthase-like"/>
    <property type="match status" value="1"/>
</dbReference>
<dbReference type="NCBIfam" id="TIGR01357">
    <property type="entry name" value="aroB"/>
    <property type="match status" value="1"/>
</dbReference>
<dbReference type="PRINTS" id="PR01100">
    <property type="entry name" value="SHIKIMTKNASE"/>
</dbReference>
<evidence type="ECO:0000313" key="25">
    <source>
        <dbReference type="Proteomes" id="UP000019678"/>
    </source>
</evidence>
<dbReference type="CDD" id="cd08195">
    <property type="entry name" value="DHQS"/>
    <property type="match status" value="1"/>
</dbReference>
<feature type="domain" description="3-dehydroquinate synthase N-terminal" evidence="22">
    <location>
        <begin position="241"/>
        <end position="353"/>
    </location>
</feature>
<dbReference type="STRING" id="1192034.CAP_5591"/>
<dbReference type="Gene3D" id="3.40.50.300">
    <property type="entry name" value="P-loop containing nucleotide triphosphate hydrolases"/>
    <property type="match status" value="1"/>
</dbReference>
<comment type="cofactor">
    <cofactor evidence="2 21">
        <name>NAD(+)</name>
        <dbReference type="ChEBI" id="CHEBI:57540"/>
    </cofactor>
</comment>
<dbReference type="HAMAP" id="MF_00109">
    <property type="entry name" value="Shikimate_kinase"/>
    <property type="match status" value="1"/>
</dbReference>
<name>A0A017T2D2_9BACT</name>
<feature type="binding site" evidence="21">
    <location>
        <begin position="303"/>
        <end position="304"/>
    </location>
    <ligand>
        <name>NAD(+)</name>
        <dbReference type="ChEBI" id="CHEBI:57540"/>
    </ligand>
</feature>
<gene>
    <name evidence="21" type="primary">aroB</name>
    <name evidence="20" type="synonym">aroK</name>
    <name evidence="24" type="ORF">CAP_5591</name>
</gene>
<comment type="function">
    <text evidence="4 21">Catalyzes the conversion of 3-deoxy-D-arabino-heptulosonate 7-phosphate (DAHP) to dehydroquinate (DHQ).</text>
</comment>
<feature type="binding site" evidence="20">
    <location>
        <position position="86"/>
    </location>
    <ligand>
        <name>substrate</name>
    </ligand>
</feature>
<dbReference type="Proteomes" id="UP000019678">
    <property type="component" value="Unassembled WGS sequence"/>
</dbReference>
<keyword evidence="10 21" id="KW-0479">Metal-binding</keyword>
<comment type="pathway">
    <text evidence="6 20">Metabolic intermediate biosynthesis; chorismate biosynthesis; chorismate from D-erythrose 4-phosphate and phosphoenolpyruvate: step 5/7.</text>
</comment>
<comment type="catalytic activity">
    <reaction evidence="19 20">
        <text>shikimate + ATP = 3-phosphoshikimate + ADP + H(+)</text>
        <dbReference type="Rhea" id="RHEA:13121"/>
        <dbReference type="ChEBI" id="CHEBI:15378"/>
        <dbReference type="ChEBI" id="CHEBI:30616"/>
        <dbReference type="ChEBI" id="CHEBI:36208"/>
        <dbReference type="ChEBI" id="CHEBI:145989"/>
        <dbReference type="ChEBI" id="CHEBI:456216"/>
        <dbReference type="EC" id="2.7.1.71"/>
    </reaction>
</comment>
<evidence type="ECO:0000256" key="11">
    <source>
        <dbReference type="ARBA" id="ARBA00022741"/>
    </source>
</evidence>
<evidence type="ECO:0000256" key="9">
    <source>
        <dbReference type="ARBA" id="ARBA00022679"/>
    </source>
</evidence>
<dbReference type="RefSeq" id="WP_052375990.1">
    <property type="nucleotide sequence ID" value="NZ_ASRX01000047.1"/>
</dbReference>
<comment type="similarity">
    <text evidence="20">Belongs to the shikimate kinase family.</text>
</comment>
<dbReference type="HAMAP" id="MF_00110">
    <property type="entry name" value="DHQ_synthase"/>
    <property type="match status" value="1"/>
</dbReference>
<evidence type="ECO:0000313" key="24">
    <source>
        <dbReference type="EMBL" id="EYF03398.1"/>
    </source>
</evidence>
<dbReference type="EC" id="2.7.1.71" evidence="20"/>
<feature type="domain" description="3-dehydroquinate synthase C-terminal" evidence="23">
    <location>
        <begin position="355"/>
        <end position="497"/>
    </location>
</feature>
<evidence type="ECO:0000256" key="18">
    <source>
        <dbReference type="ARBA" id="ARBA00023268"/>
    </source>
</evidence>
<evidence type="ECO:0000256" key="15">
    <source>
        <dbReference type="ARBA" id="ARBA00023027"/>
    </source>
</evidence>
<comment type="pathway">
    <text evidence="5 21">Metabolic intermediate biosynthesis; chorismate biosynthesis; chorismate from D-erythrose 4-phosphate and phosphoenolpyruvate: step 2/7.</text>
</comment>
<feature type="binding site" evidence="20">
    <location>
        <position position="39"/>
    </location>
    <ligand>
        <name>substrate</name>
    </ligand>
</feature>
<protein>
    <recommendedName>
        <fullName evidence="20 21">Multifunctional fusion protein</fullName>
    </recommendedName>
    <domain>
        <recommendedName>
            <fullName evidence="20">Shikimate kinase</fullName>
            <shortName evidence="20">SK</shortName>
            <ecNumber evidence="20">2.7.1.71</ecNumber>
        </recommendedName>
    </domain>
    <domain>
        <recommendedName>
            <fullName evidence="21">3-dehydroquinate synthase</fullName>
            <shortName evidence="21">DHQS</shortName>
            <ecNumber evidence="21">4.2.3.4</ecNumber>
        </recommendedName>
    </domain>
</protein>
<comment type="cofactor">
    <cofactor evidence="3">
        <name>Zn(2+)</name>
        <dbReference type="ChEBI" id="CHEBI:29105"/>
    </cofactor>
</comment>
<dbReference type="UniPathway" id="UPA00053">
    <property type="reaction ID" value="UER00085"/>
</dbReference>
<evidence type="ECO:0000256" key="12">
    <source>
        <dbReference type="ARBA" id="ARBA00022777"/>
    </source>
</evidence>
<evidence type="ECO:0000256" key="8">
    <source>
        <dbReference type="ARBA" id="ARBA00022605"/>
    </source>
</evidence>
<feature type="binding site" evidence="20">
    <location>
        <position position="144"/>
    </location>
    <ligand>
        <name>substrate</name>
    </ligand>
</feature>
<dbReference type="GO" id="GO:0003856">
    <property type="term" value="F:3-dehydroquinate synthase activity"/>
    <property type="evidence" value="ECO:0007669"/>
    <property type="project" value="UniProtKB-UniRule"/>
</dbReference>
<accession>A0A017T2D2</accession>
<feature type="binding site" evidence="21">
    <location>
        <position position="316"/>
    </location>
    <ligand>
        <name>NAD(+)</name>
        <dbReference type="ChEBI" id="CHEBI:57540"/>
    </ligand>
</feature>
<feature type="binding site" evidence="21">
    <location>
        <position position="421"/>
    </location>
    <ligand>
        <name>Zn(2+)</name>
        <dbReference type="ChEBI" id="CHEBI:29105"/>
    </ligand>
</feature>
<keyword evidence="20" id="KW-0460">Magnesium</keyword>
<evidence type="ECO:0000256" key="5">
    <source>
        <dbReference type="ARBA" id="ARBA00004661"/>
    </source>
</evidence>
<evidence type="ECO:0000259" key="22">
    <source>
        <dbReference type="Pfam" id="PF01761"/>
    </source>
</evidence>
<dbReference type="PROSITE" id="PS01128">
    <property type="entry name" value="SHIKIMATE_KINASE"/>
    <property type="match status" value="1"/>
</dbReference>
<comment type="cofactor">
    <cofactor evidence="21">
        <name>Co(2+)</name>
        <dbReference type="ChEBI" id="CHEBI:48828"/>
    </cofactor>
    <cofactor evidence="21">
        <name>Zn(2+)</name>
        <dbReference type="ChEBI" id="CHEBI:29105"/>
    </cofactor>
    <text evidence="21">Binds 1 divalent metal cation per subunit. Can use either Co(2+) or Zn(2+).</text>
</comment>
<dbReference type="InterPro" id="IPR023000">
    <property type="entry name" value="Shikimate_kinase_CS"/>
</dbReference>
<dbReference type="eggNOG" id="COG0337">
    <property type="taxonomic scope" value="Bacteria"/>
</dbReference>
<comment type="caution">
    <text evidence="21">Lacks conserved residue(s) required for the propagation of feature annotation.</text>
</comment>
<evidence type="ECO:0000256" key="6">
    <source>
        <dbReference type="ARBA" id="ARBA00004842"/>
    </source>
</evidence>
<evidence type="ECO:0000256" key="16">
    <source>
        <dbReference type="ARBA" id="ARBA00023141"/>
    </source>
</evidence>
<feature type="binding site" evidence="20">
    <location>
        <begin position="17"/>
        <end position="22"/>
    </location>
    <ligand>
        <name>ATP</name>
        <dbReference type="ChEBI" id="CHEBI:30616"/>
    </ligand>
</feature>
<sequence>MDDPSRRAPLLLTGFMGAGKTTVGRLVAARAGLPFLDLDEVIARDAGAPVPAIFASEGEAGFRAREREALRRVLAAPGAQVVALGGGSLLDAALRAEALASACVVALSARAGTLDTRTRGGAPRPLLDGAADREGRVRALLAARAPVYAEAHAQVCSEGAPEEVAEDVLRAWRDAPLLVPLGSRTYGVRIAREAFASVADAVRALHPSQVLVVTDETVDRLWGTPLREALAAAGLPPRATVTLPPGEEHKHLGSVERALAAMIEAGADRDAVVVAHGGGVVTDLGGFAAATLLRGVRWVAAPTTLLAMVDASVGGKTGVDLGEAKNAVGAFHQPSAVVLGPAQLATEEERGFRSGLAEAVKAGCVGDADLVALLEREADAVLRRDEAVIGEVIRRSVAVKAGIVSRDEHEAGERVLLNFGHTLGHALEAEGKFTRLRHGEAVALGMVGELRVGEALGVTPRAVVARVERLLGRLGLPTRLSEEPVGAALRLVGHDKKRRGSGVRSVVLGEVGEAKIEEIGLKHLSELFAAAAAGD</sequence>
<evidence type="ECO:0000256" key="2">
    <source>
        <dbReference type="ARBA" id="ARBA00001911"/>
    </source>
</evidence>
<evidence type="ECO:0000256" key="13">
    <source>
        <dbReference type="ARBA" id="ARBA00022833"/>
    </source>
</evidence>
<feature type="binding site" evidence="20">
    <location>
        <position position="21"/>
    </location>
    <ligand>
        <name>Mg(2+)</name>
        <dbReference type="ChEBI" id="CHEBI:18420"/>
    </ligand>
</feature>
<dbReference type="eggNOG" id="COG0703">
    <property type="taxonomic scope" value="Bacteria"/>
</dbReference>
<keyword evidence="9 20" id="KW-0808">Transferase</keyword>
<evidence type="ECO:0000256" key="1">
    <source>
        <dbReference type="ARBA" id="ARBA00001393"/>
    </source>
</evidence>
<dbReference type="InterPro" id="IPR027417">
    <property type="entry name" value="P-loop_NTPase"/>
</dbReference>
<keyword evidence="11 21" id="KW-0547">Nucleotide-binding</keyword>
<comment type="caution">
    <text evidence="24">The sequence shown here is derived from an EMBL/GenBank/DDBJ whole genome shotgun (WGS) entry which is preliminary data.</text>
</comment>
<dbReference type="EMBL" id="ASRX01000047">
    <property type="protein sequence ID" value="EYF03398.1"/>
    <property type="molecule type" value="Genomic_DNA"/>
</dbReference>
<proteinExistence type="inferred from homology"/>
<comment type="catalytic activity">
    <reaction evidence="1 21">
        <text>7-phospho-2-dehydro-3-deoxy-D-arabino-heptonate = 3-dehydroquinate + phosphate</text>
        <dbReference type="Rhea" id="RHEA:21968"/>
        <dbReference type="ChEBI" id="CHEBI:32364"/>
        <dbReference type="ChEBI" id="CHEBI:43474"/>
        <dbReference type="ChEBI" id="CHEBI:58394"/>
        <dbReference type="EC" id="4.2.3.4"/>
    </reaction>
</comment>
<dbReference type="InterPro" id="IPR031322">
    <property type="entry name" value="Shikimate/glucono_kinase"/>
</dbReference>
<dbReference type="PANTHER" id="PTHR43622">
    <property type="entry name" value="3-DEHYDROQUINATE SYNTHASE"/>
    <property type="match status" value="1"/>
</dbReference>
<keyword evidence="21" id="KW-0170">Cobalt</keyword>
<dbReference type="InterPro" id="IPR056179">
    <property type="entry name" value="DHQS_C"/>
</dbReference>
<comment type="subcellular location">
    <subcellularLocation>
        <location evidence="21">Cytoplasm</location>
    </subcellularLocation>
</comment>
<dbReference type="AlphaFoldDB" id="A0A017T2D2"/>
<feature type="binding site" evidence="21">
    <location>
        <begin position="279"/>
        <end position="283"/>
    </location>
    <ligand>
        <name>NAD(+)</name>
        <dbReference type="ChEBI" id="CHEBI:57540"/>
    </ligand>
</feature>
<keyword evidence="8 21" id="KW-0028">Amino-acid biosynthesis</keyword>
<dbReference type="GO" id="GO:0004765">
    <property type="term" value="F:shikimate kinase activity"/>
    <property type="evidence" value="ECO:0007669"/>
    <property type="project" value="UniProtKB-UniRule"/>
</dbReference>
<dbReference type="GO" id="GO:0005524">
    <property type="term" value="F:ATP binding"/>
    <property type="evidence" value="ECO:0007669"/>
    <property type="project" value="UniProtKB-UniRule"/>
</dbReference>
<keyword evidence="17 21" id="KW-0456">Lyase</keyword>
<dbReference type="SUPFAM" id="SSF52540">
    <property type="entry name" value="P-loop containing nucleoside triphosphate hydrolases"/>
    <property type="match status" value="1"/>
</dbReference>
<dbReference type="Pfam" id="PF24621">
    <property type="entry name" value="DHQS_C"/>
    <property type="match status" value="1"/>
</dbReference>
<evidence type="ECO:0000256" key="19">
    <source>
        <dbReference type="ARBA" id="ARBA00048567"/>
    </source>
</evidence>
<feature type="binding site" evidence="20">
    <location>
        <position position="63"/>
    </location>
    <ligand>
        <name>substrate</name>
    </ligand>
</feature>
<evidence type="ECO:0000256" key="17">
    <source>
        <dbReference type="ARBA" id="ARBA00023239"/>
    </source>
</evidence>
<keyword evidence="12 20" id="KW-0418">Kinase</keyword>
<comment type="cofactor">
    <cofactor evidence="20">
        <name>Mg(2+)</name>
        <dbReference type="ChEBI" id="CHEBI:18420"/>
    </cofactor>
    <text evidence="20">Binds 1 Mg(2+) ion per subunit.</text>
</comment>
<comment type="subunit">
    <text evidence="20">Monomer.</text>
</comment>
<dbReference type="Pfam" id="PF01202">
    <property type="entry name" value="SKI"/>
    <property type="match status" value="1"/>
</dbReference>
<dbReference type="FunFam" id="3.40.50.1970:FF:000007">
    <property type="entry name" value="Pentafunctional AROM polypeptide"/>
    <property type="match status" value="1"/>
</dbReference>
<keyword evidence="18" id="KW-0511">Multifunctional enzyme</keyword>
<dbReference type="CDD" id="cd00464">
    <property type="entry name" value="SK"/>
    <property type="match status" value="1"/>
</dbReference>
<evidence type="ECO:0000256" key="7">
    <source>
        <dbReference type="ARBA" id="ARBA00022490"/>
    </source>
</evidence>
<dbReference type="InterPro" id="IPR016037">
    <property type="entry name" value="DHQ_synth_AroB"/>
</dbReference>
<feature type="binding site" evidence="21">
    <location>
        <position position="325"/>
    </location>
    <ligand>
        <name>NAD(+)</name>
        <dbReference type="ChEBI" id="CHEBI:57540"/>
    </ligand>
</feature>
<comment type="function">
    <text evidence="20">Catalyzes the specific phosphorylation of the 3-hydroxyl group of shikimic acid using ATP as a cosubstrate.</text>
</comment>
<keyword evidence="14 20" id="KW-0067">ATP-binding</keyword>
<feature type="binding site" evidence="21">
    <location>
        <position position="358"/>
    </location>
    <ligand>
        <name>Zn(2+)</name>
        <dbReference type="ChEBI" id="CHEBI:29105"/>
    </ligand>
</feature>
<evidence type="ECO:0000256" key="20">
    <source>
        <dbReference type="HAMAP-Rule" id="MF_00109"/>
    </source>
</evidence>
<dbReference type="EC" id="4.2.3.4" evidence="21"/>
<dbReference type="Gene3D" id="1.20.1090.10">
    <property type="entry name" value="Dehydroquinate synthase-like - alpha domain"/>
    <property type="match status" value="1"/>
</dbReference>
<dbReference type="GO" id="GO:0005737">
    <property type="term" value="C:cytoplasm"/>
    <property type="evidence" value="ECO:0007669"/>
    <property type="project" value="UniProtKB-SubCell"/>
</dbReference>
<dbReference type="GO" id="GO:0009073">
    <property type="term" value="P:aromatic amino acid family biosynthetic process"/>
    <property type="evidence" value="ECO:0007669"/>
    <property type="project" value="UniProtKB-KW"/>
</dbReference>
<keyword evidence="15 21" id="KW-0520">NAD</keyword>
<dbReference type="GO" id="GO:0008652">
    <property type="term" value="P:amino acid biosynthetic process"/>
    <property type="evidence" value="ECO:0007669"/>
    <property type="project" value="UniProtKB-KW"/>
</dbReference>
<evidence type="ECO:0000259" key="23">
    <source>
        <dbReference type="Pfam" id="PF24621"/>
    </source>
</evidence>
<dbReference type="Gene3D" id="3.40.50.1970">
    <property type="match status" value="1"/>
</dbReference>
<dbReference type="GO" id="GO:0009423">
    <property type="term" value="P:chorismate biosynthetic process"/>
    <property type="evidence" value="ECO:0007669"/>
    <property type="project" value="UniProtKB-UniRule"/>
</dbReference>
<reference evidence="24 25" key="1">
    <citation type="submission" date="2013-05" db="EMBL/GenBank/DDBJ databases">
        <title>Genome assembly of Chondromyces apiculatus DSM 436.</title>
        <authorList>
            <person name="Sharma G."/>
            <person name="Khatri I."/>
            <person name="Kaur C."/>
            <person name="Mayilraj S."/>
            <person name="Subramanian S."/>
        </authorList>
    </citation>
    <scope>NUCLEOTIDE SEQUENCE [LARGE SCALE GENOMIC DNA]</scope>
    <source>
        <strain evidence="24 25">DSM 436</strain>
    </source>
</reference>
<evidence type="ECO:0000256" key="21">
    <source>
        <dbReference type="HAMAP-Rule" id="MF_00110"/>
    </source>
</evidence>
<dbReference type="InterPro" id="IPR000623">
    <property type="entry name" value="Shikimate_kinase/TSH1"/>
</dbReference>
<dbReference type="GO" id="GO:0000287">
    <property type="term" value="F:magnesium ion binding"/>
    <property type="evidence" value="ECO:0007669"/>
    <property type="project" value="UniProtKB-UniRule"/>
</dbReference>
<evidence type="ECO:0000256" key="10">
    <source>
        <dbReference type="ARBA" id="ARBA00022723"/>
    </source>
</evidence>
<evidence type="ECO:0000256" key="14">
    <source>
        <dbReference type="ARBA" id="ARBA00022840"/>
    </source>
</evidence>
<dbReference type="InterPro" id="IPR030960">
    <property type="entry name" value="DHQS/DOIS_N"/>
</dbReference>
<dbReference type="Pfam" id="PF01761">
    <property type="entry name" value="DHQ_synthase"/>
    <property type="match status" value="1"/>
</dbReference>
<keyword evidence="25" id="KW-1185">Reference proteome</keyword>
<evidence type="ECO:0000256" key="3">
    <source>
        <dbReference type="ARBA" id="ARBA00001947"/>
    </source>
</evidence>
<feature type="binding site" evidence="20">
    <location>
        <position position="124"/>
    </location>
    <ligand>
        <name>ATP</name>
        <dbReference type="ChEBI" id="CHEBI:30616"/>
    </ligand>
</feature>
<organism evidence="24 25">
    <name type="scientific">Chondromyces apiculatus DSM 436</name>
    <dbReference type="NCBI Taxonomy" id="1192034"/>
    <lineage>
        <taxon>Bacteria</taxon>
        <taxon>Pseudomonadati</taxon>
        <taxon>Myxococcota</taxon>
        <taxon>Polyangia</taxon>
        <taxon>Polyangiales</taxon>
        <taxon>Polyangiaceae</taxon>
        <taxon>Chondromyces</taxon>
    </lineage>
</organism>
<dbReference type="PANTHER" id="PTHR43622:SF7">
    <property type="entry name" value="3-DEHYDROQUINATE SYNTHASE, CHLOROPLASTIC"/>
    <property type="match status" value="1"/>
</dbReference>
<comment type="similarity">
    <text evidence="21">Belongs to the sugar phosphate cyclases superfamily. Dehydroquinate synthase family.</text>
</comment>